<dbReference type="KEGG" id="nfl:COO91_02551"/>
<dbReference type="EMBL" id="CP024785">
    <property type="protein sequence ID" value="AUB36630.1"/>
    <property type="molecule type" value="Genomic_DNA"/>
</dbReference>
<protein>
    <submittedName>
        <fullName evidence="1">Uncharacterized protein</fullName>
    </submittedName>
</protein>
<evidence type="ECO:0000313" key="1">
    <source>
        <dbReference type="EMBL" id="AUB36630.1"/>
    </source>
</evidence>
<keyword evidence="2" id="KW-1185">Reference proteome</keyword>
<accession>A0A2K8SMP7</accession>
<dbReference type="AlphaFoldDB" id="A0A2K8SMP7"/>
<sequence>MAWTLVKSPQDKIPFALNKGDRLRVVVAFLLGYRFLHFVTTANPAIATTYG</sequence>
<dbReference type="Proteomes" id="UP000232003">
    <property type="component" value="Chromosome"/>
</dbReference>
<organism evidence="1 2">
    <name type="scientific">Nostoc flagelliforme CCNUN1</name>
    <dbReference type="NCBI Taxonomy" id="2038116"/>
    <lineage>
        <taxon>Bacteria</taxon>
        <taxon>Bacillati</taxon>
        <taxon>Cyanobacteriota</taxon>
        <taxon>Cyanophyceae</taxon>
        <taxon>Nostocales</taxon>
        <taxon>Nostocaceae</taxon>
        <taxon>Nostoc</taxon>
    </lineage>
</organism>
<dbReference type="RefSeq" id="WP_157816445.1">
    <property type="nucleotide sequence ID" value="NZ_CAWNNC010000001.1"/>
</dbReference>
<name>A0A2K8SMP7_9NOSO</name>
<proteinExistence type="predicted"/>
<gene>
    <name evidence="1" type="ORF">COO91_02551</name>
</gene>
<reference evidence="1 2" key="1">
    <citation type="submission" date="2017-11" db="EMBL/GenBank/DDBJ databases">
        <title>Complete genome of a free-living desiccation-tolerant cyanobacterium and its photosynthetic adaptation to extreme terrestrial habitat.</title>
        <authorList>
            <person name="Shang J."/>
        </authorList>
    </citation>
    <scope>NUCLEOTIDE SEQUENCE [LARGE SCALE GENOMIC DNA]</scope>
    <source>
        <strain evidence="1 2">CCNUN1</strain>
    </source>
</reference>
<evidence type="ECO:0000313" key="2">
    <source>
        <dbReference type="Proteomes" id="UP000232003"/>
    </source>
</evidence>